<name>A0A5M7BSD9_SACHI</name>
<evidence type="ECO:0008006" key="4">
    <source>
        <dbReference type="Google" id="ProtNLM"/>
    </source>
</evidence>
<dbReference type="Proteomes" id="UP000323946">
    <property type="component" value="Unassembled WGS sequence"/>
</dbReference>
<sequence>MRKTNSGRMARAAGVVGALGVALTLTTTGMAQAATPGHLTICNHQGSSVTVKFPGRGGLSYSPGMGPTCTTFNSAGQGNERIDVFAGGRFLGSSIYNGQRGTEVHVVPGPSFYVS</sequence>
<organism evidence="2 3">
    <name type="scientific">Saccharopolyspora hirsuta</name>
    <dbReference type="NCBI Taxonomy" id="1837"/>
    <lineage>
        <taxon>Bacteria</taxon>
        <taxon>Bacillati</taxon>
        <taxon>Actinomycetota</taxon>
        <taxon>Actinomycetes</taxon>
        <taxon>Pseudonocardiales</taxon>
        <taxon>Pseudonocardiaceae</taxon>
        <taxon>Saccharopolyspora</taxon>
    </lineage>
</organism>
<accession>A0A5M7BSD9</accession>
<gene>
    <name evidence="2" type="ORF">F1721_23735</name>
</gene>
<proteinExistence type="predicted"/>
<reference evidence="2 3" key="1">
    <citation type="submission" date="2019-09" db="EMBL/GenBank/DDBJ databases">
        <title>Draft genome sequence of the thermophilic Saccharopolyspora hirsuta VKM Ac-666T.</title>
        <authorList>
            <person name="Lobastova T.G."/>
            <person name="Fokina V."/>
            <person name="Bragin E.Y."/>
            <person name="Shtratnikova V.Y."/>
            <person name="Starodumova I.P."/>
            <person name="Tarlachkov S.V."/>
            <person name="Donova M.V."/>
        </authorList>
    </citation>
    <scope>NUCLEOTIDE SEQUENCE [LARGE SCALE GENOMIC DNA]</scope>
    <source>
        <strain evidence="2 3">VKM Ac-666</strain>
    </source>
</reference>
<evidence type="ECO:0000313" key="2">
    <source>
        <dbReference type="EMBL" id="KAA5830111.1"/>
    </source>
</evidence>
<keyword evidence="1" id="KW-0732">Signal</keyword>
<evidence type="ECO:0000256" key="1">
    <source>
        <dbReference type="SAM" id="SignalP"/>
    </source>
</evidence>
<dbReference type="EMBL" id="VWPH01000011">
    <property type="protein sequence ID" value="KAA5830111.1"/>
    <property type="molecule type" value="Genomic_DNA"/>
</dbReference>
<dbReference type="OrthoDB" id="3697843at2"/>
<dbReference type="RefSeq" id="WP_150068965.1">
    <property type="nucleotide sequence ID" value="NZ_JBEPDJ010000004.1"/>
</dbReference>
<keyword evidence="3" id="KW-1185">Reference proteome</keyword>
<comment type="caution">
    <text evidence="2">The sequence shown here is derived from an EMBL/GenBank/DDBJ whole genome shotgun (WGS) entry which is preliminary data.</text>
</comment>
<dbReference type="AlphaFoldDB" id="A0A5M7BSD9"/>
<evidence type="ECO:0000313" key="3">
    <source>
        <dbReference type="Proteomes" id="UP000323946"/>
    </source>
</evidence>
<feature type="signal peptide" evidence="1">
    <location>
        <begin position="1"/>
        <end position="33"/>
    </location>
</feature>
<protein>
    <recommendedName>
        <fullName evidence="4">Streptomyces killer toxin-like beta/gamma crystallin domain-containing protein</fullName>
    </recommendedName>
</protein>
<feature type="chain" id="PRO_5024403074" description="Streptomyces killer toxin-like beta/gamma crystallin domain-containing protein" evidence="1">
    <location>
        <begin position="34"/>
        <end position="115"/>
    </location>
</feature>